<feature type="domain" description="Mtf2-like C-terminal" evidence="2">
    <location>
        <begin position="267"/>
        <end position="432"/>
    </location>
</feature>
<dbReference type="GO" id="GO:0005739">
    <property type="term" value="C:mitochondrion"/>
    <property type="evidence" value="ECO:0007669"/>
    <property type="project" value="InterPro"/>
</dbReference>
<feature type="region of interest" description="Disordered" evidence="1">
    <location>
        <begin position="304"/>
        <end position="326"/>
    </location>
</feature>
<evidence type="ECO:0000313" key="3">
    <source>
        <dbReference type="EMBL" id="KAK0738124.1"/>
    </source>
</evidence>
<dbReference type="PANTHER" id="PTHR39468:SF1">
    <property type="entry name" value="MTF2-LIKE C-TERMINAL DOMAIN-CONTAINING PROTEIN"/>
    <property type="match status" value="1"/>
</dbReference>
<evidence type="ECO:0000256" key="1">
    <source>
        <dbReference type="SAM" id="MobiDB-lite"/>
    </source>
</evidence>
<sequence>MPATLLPFLYQTRTLQRAIATPLLRAFFHATATARTDSREPPPRNQRLRGAARTAAQRASPDAIPFSFGPDQGQFGQEDAEDAPPGHEATITPLEQETFSRIFDEIASRGLRPRSIAAAPEKEPRHGIGASSARVEGDEEKAKLAINIVLQDAAATQNQSWRPIIQPFDPLSPVGQLASTADQTKALLRFPPSLRRAARMALGVFEADRRAAVPFLAPEVESIPPPWEDQDTPGLDQVQPEAKDYTTRSTLARTVEQESIRRIERRRVEQIMRDAKTDFELWDVLEAHVFPMVDKLGLMDKKKAPKASAKGGQKKAAAEEPVQGQEPTLSMRIHGPLYPYFLLSALRMLDSSFTKSSPLALNLLPRIKELGLMSYVLGASTPFYNALATIQWNRYGNAEAVFNLLEEMRHAGLYCDEGTFSVVHSISHVFNKARTGNSGPFLKELVSLPDYEYAIRPRIKHWFTAVSIQIQEKRRDLEVSGKIPAL</sequence>
<feature type="compositionally biased region" description="Low complexity" evidence="1">
    <location>
        <begin position="306"/>
        <end position="315"/>
    </location>
</feature>
<name>A0AA40EE54_9PEZI</name>
<dbReference type="PANTHER" id="PTHR39468">
    <property type="entry name" value="CHROMOSOME 7, WHOLE GENOME SHOTGUN SEQUENCE"/>
    <property type="match status" value="1"/>
</dbReference>
<keyword evidence="4" id="KW-1185">Reference proteome</keyword>
<organism evidence="3 4">
    <name type="scientific">Schizothecium vesticola</name>
    <dbReference type="NCBI Taxonomy" id="314040"/>
    <lineage>
        <taxon>Eukaryota</taxon>
        <taxon>Fungi</taxon>
        <taxon>Dikarya</taxon>
        <taxon>Ascomycota</taxon>
        <taxon>Pezizomycotina</taxon>
        <taxon>Sordariomycetes</taxon>
        <taxon>Sordariomycetidae</taxon>
        <taxon>Sordariales</taxon>
        <taxon>Schizotheciaceae</taxon>
        <taxon>Schizothecium</taxon>
    </lineage>
</organism>
<dbReference type="AlphaFoldDB" id="A0AA40EE54"/>
<feature type="region of interest" description="Disordered" evidence="1">
    <location>
        <begin position="116"/>
        <end position="137"/>
    </location>
</feature>
<dbReference type="InterPro" id="IPR043837">
    <property type="entry name" value="Mtf2-like_C"/>
</dbReference>
<proteinExistence type="predicted"/>
<dbReference type="Pfam" id="PF19189">
    <property type="entry name" value="Mtf2"/>
    <property type="match status" value="1"/>
</dbReference>
<dbReference type="InterPro" id="IPR040009">
    <property type="entry name" value="Mtf2/C5D6.12-like"/>
</dbReference>
<dbReference type="EMBL" id="JAUKUD010000007">
    <property type="protein sequence ID" value="KAK0738124.1"/>
    <property type="molecule type" value="Genomic_DNA"/>
</dbReference>
<feature type="region of interest" description="Disordered" evidence="1">
    <location>
        <begin position="34"/>
        <end position="88"/>
    </location>
</feature>
<dbReference type="Proteomes" id="UP001172155">
    <property type="component" value="Unassembled WGS sequence"/>
</dbReference>
<accession>A0AA40EE54</accession>
<reference evidence="3" key="1">
    <citation type="submission" date="2023-06" db="EMBL/GenBank/DDBJ databases">
        <title>Genome-scale phylogeny and comparative genomics of the fungal order Sordariales.</title>
        <authorList>
            <consortium name="Lawrence Berkeley National Laboratory"/>
            <person name="Hensen N."/>
            <person name="Bonometti L."/>
            <person name="Westerberg I."/>
            <person name="Brannstrom I.O."/>
            <person name="Guillou S."/>
            <person name="Cros-Aarteil S."/>
            <person name="Calhoun S."/>
            <person name="Haridas S."/>
            <person name="Kuo A."/>
            <person name="Mondo S."/>
            <person name="Pangilinan J."/>
            <person name="Riley R."/>
            <person name="LaButti K."/>
            <person name="Andreopoulos B."/>
            <person name="Lipzen A."/>
            <person name="Chen C."/>
            <person name="Yanf M."/>
            <person name="Daum C."/>
            <person name="Ng V."/>
            <person name="Clum A."/>
            <person name="Steindorff A."/>
            <person name="Ohm R."/>
            <person name="Martin F."/>
            <person name="Silar P."/>
            <person name="Natvig D."/>
            <person name="Lalanne C."/>
            <person name="Gautier V."/>
            <person name="Ament-velasquez S.L."/>
            <person name="Kruys A."/>
            <person name="Hutchinson M.I."/>
            <person name="Powell A.J."/>
            <person name="Barry K."/>
            <person name="Miller A.N."/>
            <person name="Grigoriev I.V."/>
            <person name="Debuchy R."/>
            <person name="Gladieux P."/>
            <person name="Thoren M.H."/>
            <person name="Johannesson H."/>
        </authorList>
    </citation>
    <scope>NUCLEOTIDE SEQUENCE</scope>
    <source>
        <strain evidence="3">SMH3187-1</strain>
    </source>
</reference>
<protein>
    <recommendedName>
        <fullName evidence="2">Mtf2-like C-terminal domain-containing protein</fullName>
    </recommendedName>
</protein>
<comment type="caution">
    <text evidence="3">The sequence shown here is derived from an EMBL/GenBank/DDBJ whole genome shotgun (WGS) entry which is preliminary data.</text>
</comment>
<gene>
    <name evidence="3" type="ORF">B0T18DRAFT_421284</name>
</gene>
<evidence type="ECO:0000259" key="2">
    <source>
        <dbReference type="Pfam" id="PF19189"/>
    </source>
</evidence>
<evidence type="ECO:0000313" key="4">
    <source>
        <dbReference type="Proteomes" id="UP001172155"/>
    </source>
</evidence>